<dbReference type="EMBL" id="CM001219">
    <property type="protein sequence ID" value="AES71432.1"/>
    <property type="molecule type" value="Genomic_DNA"/>
</dbReference>
<reference evidence="1 4" key="1">
    <citation type="journal article" date="2011" name="Nature">
        <title>The Medicago genome provides insight into the evolution of rhizobial symbioses.</title>
        <authorList>
            <person name="Young N.D."/>
            <person name="Debelle F."/>
            <person name="Oldroyd G.E."/>
            <person name="Geurts R."/>
            <person name="Cannon S.B."/>
            <person name="Udvardi M.K."/>
            <person name="Benedito V.A."/>
            <person name="Mayer K.F."/>
            <person name="Gouzy J."/>
            <person name="Schoof H."/>
            <person name="Van de Peer Y."/>
            <person name="Proost S."/>
            <person name="Cook D.R."/>
            <person name="Meyers B.C."/>
            <person name="Spannagl M."/>
            <person name="Cheung F."/>
            <person name="De Mita S."/>
            <person name="Krishnakumar V."/>
            <person name="Gundlach H."/>
            <person name="Zhou S."/>
            <person name="Mudge J."/>
            <person name="Bharti A.K."/>
            <person name="Murray J.D."/>
            <person name="Naoumkina M.A."/>
            <person name="Rosen B."/>
            <person name="Silverstein K.A."/>
            <person name="Tang H."/>
            <person name="Rombauts S."/>
            <person name="Zhao P.X."/>
            <person name="Zhou P."/>
            <person name="Barbe V."/>
            <person name="Bardou P."/>
            <person name="Bechner M."/>
            <person name="Bellec A."/>
            <person name="Berger A."/>
            <person name="Berges H."/>
            <person name="Bidwell S."/>
            <person name="Bisseling T."/>
            <person name="Choisne N."/>
            <person name="Couloux A."/>
            <person name="Denny R."/>
            <person name="Deshpande S."/>
            <person name="Dai X."/>
            <person name="Doyle J.J."/>
            <person name="Dudez A.M."/>
            <person name="Farmer A.D."/>
            <person name="Fouteau S."/>
            <person name="Franken C."/>
            <person name="Gibelin C."/>
            <person name="Gish J."/>
            <person name="Goldstein S."/>
            <person name="Gonzalez A.J."/>
            <person name="Green P.J."/>
            <person name="Hallab A."/>
            <person name="Hartog M."/>
            <person name="Hua A."/>
            <person name="Humphray S.J."/>
            <person name="Jeong D.H."/>
            <person name="Jing Y."/>
            <person name="Jocker A."/>
            <person name="Kenton S.M."/>
            <person name="Kim D.J."/>
            <person name="Klee K."/>
            <person name="Lai H."/>
            <person name="Lang C."/>
            <person name="Lin S."/>
            <person name="Macmil S.L."/>
            <person name="Magdelenat G."/>
            <person name="Matthews L."/>
            <person name="McCorrison J."/>
            <person name="Monaghan E.L."/>
            <person name="Mun J.H."/>
            <person name="Najar F.Z."/>
            <person name="Nicholson C."/>
            <person name="Noirot C."/>
            <person name="O'Bleness M."/>
            <person name="Paule C.R."/>
            <person name="Poulain J."/>
            <person name="Prion F."/>
            <person name="Qin B."/>
            <person name="Qu C."/>
            <person name="Retzel E.F."/>
            <person name="Riddle C."/>
            <person name="Sallet E."/>
            <person name="Samain S."/>
            <person name="Samson N."/>
            <person name="Sanders I."/>
            <person name="Saurat O."/>
            <person name="Scarpelli C."/>
            <person name="Schiex T."/>
            <person name="Segurens B."/>
            <person name="Severin A.J."/>
            <person name="Sherrier D.J."/>
            <person name="Shi R."/>
            <person name="Sims S."/>
            <person name="Singer S.R."/>
            <person name="Sinharoy S."/>
            <person name="Sterck L."/>
            <person name="Viollet A."/>
            <person name="Wang B.B."/>
            <person name="Wang K."/>
            <person name="Wang M."/>
            <person name="Wang X."/>
            <person name="Warfsmann J."/>
            <person name="Weissenbach J."/>
            <person name="White D.D."/>
            <person name="White J.D."/>
            <person name="Wiley G.B."/>
            <person name="Wincker P."/>
            <person name="Xing Y."/>
            <person name="Yang L."/>
            <person name="Yao Z."/>
            <person name="Ying F."/>
            <person name="Zhai J."/>
            <person name="Zhou L."/>
            <person name="Zuber A."/>
            <person name="Denarie J."/>
            <person name="Dixon R.A."/>
            <person name="May G.D."/>
            <person name="Schwartz D.C."/>
            <person name="Rogers J."/>
            <person name="Quetier F."/>
            <person name="Town C.D."/>
            <person name="Roe B.A."/>
        </authorList>
    </citation>
    <scope>NUCLEOTIDE SEQUENCE [LARGE SCALE GENOMIC DNA]</scope>
    <source>
        <strain evidence="1">A17</strain>
        <strain evidence="3 4">cv. Jemalong A17</strain>
    </source>
</reference>
<evidence type="ECO:0000313" key="2">
    <source>
        <dbReference type="EMBL" id="RHN68720.1"/>
    </source>
</evidence>
<dbReference type="AlphaFoldDB" id="G7J4A7"/>
<dbReference type="Proteomes" id="UP000265566">
    <property type="component" value="Chromosome 3"/>
</dbReference>
<sequence>MIMLKLKNVLFYILSYQSQHGSSLPSLCTTHIFIFLIIIISSSMQYLPSLIWELKISIN</sequence>
<keyword evidence="4" id="KW-1185">Reference proteome</keyword>
<accession>G7J4A7</accession>
<evidence type="ECO:0000313" key="3">
    <source>
        <dbReference type="EnsemblPlants" id="AES71432"/>
    </source>
</evidence>
<evidence type="ECO:0000313" key="5">
    <source>
        <dbReference type="Proteomes" id="UP000265566"/>
    </source>
</evidence>
<dbReference type="HOGENOM" id="CLU_2964311_0_0_1"/>
<dbReference type="EMBL" id="PSQE01000003">
    <property type="protein sequence ID" value="RHN68720.1"/>
    <property type="molecule type" value="Genomic_DNA"/>
</dbReference>
<dbReference type="Gramene" id="rna17106">
    <property type="protein sequence ID" value="RHN68720.1"/>
    <property type="gene ID" value="gene17106"/>
</dbReference>
<reference evidence="2" key="5">
    <citation type="journal article" date="2018" name="Nat. Plants">
        <title>Whole-genome landscape of Medicago truncatula symbiotic genes.</title>
        <authorList>
            <person name="Pecrix Y."/>
            <person name="Gamas P."/>
            <person name="Carrere S."/>
        </authorList>
    </citation>
    <scope>NUCLEOTIDE SEQUENCE</scope>
    <source>
        <tissue evidence="2">Leaves</tissue>
    </source>
</reference>
<evidence type="ECO:0000313" key="1">
    <source>
        <dbReference type="EMBL" id="AES71432.1"/>
    </source>
</evidence>
<reference evidence="5" key="4">
    <citation type="journal article" date="2018" name="Nat. Plants">
        <title>Whole-genome landscape of Medicago truncatula symbiotic genes.</title>
        <authorList>
            <person name="Pecrix Y."/>
            <person name="Staton S.E."/>
            <person name="Sallet E."/>
            <person name="Lelandais-Briere C."/>
            <person name="Moreau S."/>
            <person name="Carrere S."/>
            <person name="Blein T."/>
            <person name="Jardinaud M.F."/>
            <person name="Latrasse D."/>
            <person name="Zouine M."/>
            <person name="Zahm M."/>
            <person name="Kreplak J."/>
            <person name="Mayjonade B."/>
            <person name="Satge C."/>
            <person name="Perez M."/>
            <person name="Cauet S."/>
            <person name="Marande W."/>
            <person name="Chantry-Darmon C."/>
            <person name="Lopez-Roques C."/>
            <person name="Bouchez O."/>
            <person name="Berard A."/>
            <person name="Debelle F."/>
            <person name="Munos S."/>
            <person name="Bendahmane A."/>
            <person name="Berges H."/>
            <person name="Niebel A."/>
            <person name="Buitink J."/>
            <person name="Frugier F."/>
            <person name="Benhamed M."/>
            <person name="Crespi M."/>
            <person name="Gouzy J."/>
            <person name="Gamas P."/>
        </authorList>
    </citation>
    <scope>NUCLEOTIDE SEQUENCE [LARGE SCALE GENOMIC DNA]</scope>
    <source>
        <strain evidence="5">cv. Jemalong A17</strain>
    </source>
</reference>
<organism evidence="1 4">
    <name type="scientific">Medicago truncatula</name>
    <name type="common">Barrel medic</name>
    <name type="synonym">Medicago tribuloides</name>
    <dbReference type="NCBI Taxonomy" id="3880"/>
    <lineage>
        <taxon>Eukaryota</taxon>
        <taxon>Viridiplantae</taxon>
        <taxon>Streptophyta</taxon>
        <taxon>Embryophyta</taxon>
        <taxon>Tracheophyta</taxon>
        <taxon>Spermatophyta</taxon>
        <taxon>Magnoliopsida</taxon>
        <taxon>eudicotyledons</taxon>
        <taxon>Gunneridae</taxon>
        <taxon>Pentapetalae</taxon>
        <taxon>rosids</taxon>
        <taxon>fabids</taxon>
        <taxon>Fabales</taxon>
        <taxon>Fabaceae</taxon>
        <taxon>Papilionoideae</taxon>
        <taxon>50 kb inversion clade</taxon>
        <taxon>NPAAA clade</taxon>
        <taxon>Hologalegina</taxon>
        <taxon>IRL clade</taxon>
        <taxon>Trifolieae</taxon>
        <taxon>Medicago</taxon>
    </lineage>
</organism>
<dbReference type="Proteomes" id="UP000002051">
    <property type="component" value="Chromosome 3"/>
</dbReference>
<reference evidence="1 4" key="2">
    <citation type="journal article" date="2014" name="BMC Genomics">
        <title>An improved genome release (version Mt4.0) for the model legume Medicago truncatula.</title>
        <authorList>
            <person name="Tang H."/>
            <person name="Krishnakumar V."/>
            <person name="Bidwell S."/>
            <person name="Rosen B."/>
            <person name="Chan A."/>
            <person name="Zhou S."/>
            <person name="Gentzbittel L."/>
            <person name="Childs K.L."/>
            <person name="Yandell M."/>
            <person name="Gundlach H."/>
            <person name="Mayer K.F."/>
            <person name="Schwartz D.C."/>
            <person name="Town C.D."/>
        </authorList>
    </citation>
    <scope>GENOME REANNOTATION</scope>
    <source>
        <strain evidence="3 4">cv. Jemalong A17</strain>
    </source>
</reference>
<proteinExistence type="predicted"/>
<protein>
    <submittedName>
        <fullName evidence="1">Transmembrane protein, putative</fullName>
    </submittedName>
</protein>
<gene>
    <name evidence="1" type="ordered locus">MTR_3g076920</name>
    <name evidence="2" type="ORF">MtrunA17_Chr3g0116931</name>
</gene>
<dbReference type="PaxDb" id="3880-AES71432"/>
<keyword evidence="1" id="KW-0472">Membrane</keyword>
<dbReference type="EnsemblPlants" id="AES71432">
    <property type="protein sequence ID" value="AES71432"/>
    <property type="gene ID" value="MTR_3g076920"/>
</dbReference>
<evidence type="ECO:0000313" key="4">
    <source>
        <dbReference type="Proteomes" id="UP000002051"/>
    </source>
</evidence>
<keyword evidence="1" id="KW-0812">Transmembrane</keyword>
<reference evidence="3" key="3">
    <citation type="submission" date="2015-04" db="UniProtKB">
        <authorList>
            <consortium name="EnsemblPlants"/>
        </authorList>
    </citation>
    <scope>IDENTIFICATION</scope>
    <source>
        <strain evidence="3">cv. Jemalong A17</strain>
    </source>
</reference>
<name>G7J4A7_MEDTR</name>